<dbReference type="InterPro" id="IPR039586">
    <property type="entry name" value="CFAP46"/>
</dbReference>
<proteinExistence type="predicted"/>
<evidence type="ECO:0000313" key="2">
    <source>
        <dbReference type="Ensembl" id="ENSCCRP00015013606.1"/>
    </source>
</evidence>
<dbReference type="GO" id="GO:0035082">
    <property type="term" value="P:axoneme assembly"/>
    <property type="evidence" value="ECO:0007669"/>
    <property type="project" value="InterPro"/>
</dbReference>
<reference evidence="2" key="1">
    <citation type="submission" date="2025-08" db="UniProtKB">
        <authorList>
            <consortium name="Ensembl"/>
        </authorList>
    </citation>
    <scope>IDENTIFICATION</scope>
</reference>
<dbReference type="AlphaFoldDB" id="A0A8C1SVN4"/>
<feature type="region of interest" description="Disordered" evidence="1">
    <location>
        <begin position="333"/>
        <end position="352"/>
    </location>
</feature>
<dbReference type="GO" id="GO:0060294">
    <property type="term" value="P:cilium movement involved in cell motility"/>
    <property type="evidence" value="ECO:0007669"/>
    <property type="project" value="InterPro"/>
</dbReference>
<sequence>MENYLNPVLSQFDFSCFSVRSPCISTTSARAKDKDEKTADKPLPDAGDSVVILADRTLLEFPLEALSVLQTKGIGSVSRDFSLQVLHTRLQTDEADLPPKSAQKMQKTPQIPSRPVESDNKKEAKGGRAVKGRGDQSRGIKAVPVSRVLPPNSVPVDTHRFRYVVDAREEEDGKQADCSSPAEIMRKTLDTYASQFTPLWEGFMGHERKRSLADLEQMLMSCSAFIYSGTENFFSCFPPAKMASLNMSGCQMVFLFESGQNRVSVQKRRSSRASDGALGSAYLFTLSGVHSVLLNQWHSSAAANAQNLRSLMDNLLRAGLTSGRAARVLQTHKSEKTEVRGNSPGPTDESSAVNVEDVSSEDIQRKTPSAFNLVIYGLPNLVVT</sequence>
<organism evidence="2 3">
    <name type="scientific">Cyprinus carpio</name>
    <name type="common">Common carp</name>
    <dbReference type="NCBI Taxonomy" id="7962"/>
    <lineage>
        <taxon>Eukaryota</taxon>
        <taxon>Metazoa</taxon>
        <taxon>Chordata</taxon>
        <taxon>Craniata</taxon>
        <taxon>Vertebrata</taxon>
        <taxon>Euteleostomi</taxon>
        <taxon>Actinopterygii</taxon>
        <taxon>Neopterygii</taxon>
        <taxon>Teleostei</taxon>
        <taxon>Ostariophysi</taxon>
        <taxon>Cypriniformes</taxon>
        <taxon>Cyprinidae</taxon>
        <taxon>Cyprininae</taxon>
        <taxon>Cyprinus</taxon>
    </lineage>
</organism>
<evidence type="ECO:0000256" key="1">
    <source>
        <dbReference type="SAM" id="MobiDB-lite"/>
    </source>
</evidence>
<evidence type="ECO:0000313" key="3">
    <source>
        <dbReference type="Proteomes" id="UP000694700"/>
    </source>
</evidence>
<protein>
    <submittedName>
        <fullName evidence="2">Uncharacterized protein</fullName>
    </submittedName>
</protein>
<feature type="compositionally biased region" description="Basic and acidic residues" evidence="1">
    <location>
        <begin position="116"/>
        <end position="137"/>
    </location>
</feature>
<dbReference type="PANTHER" id="PTHR15977:SF15">
    <property type="entry name" value="CILIA- AND FLAGELLA-ASSOCIATED PROTEIN 46"/>
    <property type="match status" value="1"/>
</dbReference>
<dbReference type="Proteomes" id="UP000694700">
    <property type="component" value="Unplaced"/>
</dbReference>
<dbReference type="PANTHER" id="PTHR15977">
    <property type="entry name" value="CILIA- AND FLAGELLA-ASSOCIATED PROTEIN 46"/>
    <property type="match status" value="1"/>
</dbReference>
<name>A0A8C1SVN4_CYPCA</name>
<accession>A0A8C1SVN4</accession>
<dbReference type="Ensembl" id="ENSCCRT00015014090.1">
    <property type="protein sequence ID" value="ENSCCRP00015013606.1"/>
    <property type="gene ID" value="ENSCCRG00015006177.1"/>
</dbReference>
<feature type="region of interest" description="Disordered" evidence="1">
    <location>
        <begin position="92"/>
        <end position="137"/>
    </location>
</feature>